<dbReference type="EMBL" id="HAED01021742">
    <property type="protein sequence ID" value="SBR08490.1"/>
    <property type="molecule type" value="Transcribed_RNA"/>
</dbReference>
<dbReference type="InterPro" id="IPR028002">
    <property type="entry name" value="Myb_DNA-bind_5"/>
</dbReference>
<evidence type="ECO:0000313" key="3">
    <source>
        <dbReference type="EMBL" id="SBR08490.1"/>
    </source>
</evidence>
<accession>A0A1A8JEY9</accession>
<dbReference type="AlphaFoldDB" id="A0A1A8JEY9"/>
<gene>
    <name evidence="3" type="primary">Nfu_g_1_009384</name>
</gene>
<feature type="region of interest" description="Disordered" evidence="1">
    <location>
        <begin position="89"/>
        <end position="111"/>
    </location>
</feature>
<feature type="compositionally biased region" description="Polar residues" evidence="1">
    <location>
        <begin position="100"/>
        <end position="110"/>
    </location>
</feature>
<evidence type="ECO:0000256" key="1">
    <source>
        <dbReference type="SAM" id="MobiDB-lite"/>
    </source>
</evidence>
<evidence type="ECO:0000259" key="2">
    <source>
        <dbReference type="Pfam" id="PF13873"/>
    </source>
</evidence>
<sequence length="272" mass="30562">MMSTDRDLQLLRKQERAQFFSSKEQDLVLKLYEEEREILTSKSNTTSASKLREEAWQRIADKINAVSDSGYKRTWQQVKIKHKNITQTAKRKKVEVSRTDGGSATPSLTSAEDDVIHGRENTLKMEVLPGGIGPMTGSDSSLMSGKTYSAVLRFEFTEDDLTAVPDVKVSGHPVLLLPVMKTEPESLSGDETDISDTHYEGEVQNCSFQEAGSSAEVTAGVRGGEKQTDDLKALYCAYLKKEIENRDQEMAYRALKMRKLEKEIQLLDKQLM</sequence>
<proteinExistence type="predicted"/>
<dbReference type="Pfam" id="PF13873">
    <property type="entry name" value="Myb_DNA-bind_5"/>
    <property type="match status" value="1"/>
</dbReference>
<protein>
    <recommendedName>
        <fullName evidence="2">Myb/SANT-like DNA-binding domain-containing protein</fullName>
    </recommendedName>
</protein>
<name>A0A1A8JEY9_NOTKU</name>
<reference evidence="3" key="2">
    <citation type="submission" date="2016-06" db="EMBL/GenBank/DDBJ databases">
        <title>The genome of a short-lived fish provides insights into sex chromosome evolution and the genetic control of aging.</title>
        <authorList>
            <person name="Reichwald K."/>
            <person name="Felder M."/>
            <person name="Petzold A."/>
            <person name="Koch P."/>
            <person name="Groth M."/>
            <person name="Platzer M."/>
        </authorList>
    </citation>
    <scope>NUCLEOTIDE SEQUENCE</scope>
    <source>
        <tissue evidence="3">Brain</tissue>
    </source>
</reference>
<feature type="domain" description="Myb/SANT-like DNA-binding" evidence="2">
    <location>
        <begin position="16"/>
        <end position="93"/>
    </location>
</feature>
<reference evidence="3" key="1">
    <citation type="submission" date="2016-05" db="EMBL/GenBank/DDBJ databases">
        <authorList>
            <person name="Lavstsen T."/>
            <person name="Jespersen J.S."/>
        </authorList>
    </citation>
    <scope>NUCLEOTIDE SEQUENCE</scope>
    <source>
        <tissue evidence="3">Brain</tissue>
    </source>
</reference>
<organism evidence="3">
    <name type="scientific">Nothobranchius kuhntae</name>
    <name type="common">Beira killifish</name>
    <dbReference type="NCBI Taxonomy" id="321403"/>
    <lineage>
        <taxon>Eukaryota</taxon>
        <taxon>Metazoa</taxon>
        <taxon>Chordata</taxon>
        <taxon>Craniata</taxon>
        <taxon>Vertebrata</taxon>
        <taxon>Euteleostomi</taxon>
        <taxon>Actinopterygii</taxon>
        <taxon>Neopterygii</taxon>
        <taxon>Teleostei</taxon>
        <taxon>Neoteleostei</taxon>
        <taxon>Acanthomorphata</taxon>
        <taxon>Ovalentaria</taxon>
        <taxon>Atherinomorphae</taxon>
        <taxon>Cyprinodontiformes</taxon>
        <taxon>Nothobranchiidae</taxon>
        <taxon>Nothobranchius</taxon>
    </lineage>
</organism>